<dbReference type="EMBL" id="FMTS01000001">
    <property type="protein sequence ID" value="SCW29793.1"/>
    <property type="molecule type" value="Genomic_DNA"/>
</dbReference>
<protein>
    <submittedName>
        <fullName evidence="4">Dipeptidyl-peptidase-4</fullName>
    </submittedName>
</protein>
<evidence type="ECO:0000313" key="5">
    <source>
        <dbReference type="Proteomes" id="UP000199150"/>
    </source>
</evidence>
<dbReference type="STRING" id="260084.SAMN02927928_0235"/>
<evidence type="ECO:0000259" key="2">
    <source>
        <dbReference type="Pfam" id="PF00326"/>
    </source>
</evidence>
<keyword evidence="5" id="KW-1185">Reference proteome</keyword>
<keyword evidence="1" id="KW-0732">Signal</keyword>
<dbReference type="GO" id="GO:0008239">
    <property type="term" value="F:dipeptidyl-peptidase activity"/>
    <property type="evidence" value="ECO:0007669"/>
    <property type="project" value="TreeGrafter"/>
</dbReference>
<evidence type="ECO:0000259" key="3">
    <source>
        <dbReference type="Pfam" id="PF00930"/>
    </source>
</evidence>
<dbReference type="Proteomes" id="UP000199150">
    <property type="component" value="Unassembled WGS sequence"/>
</dbReference>
<dbReference type="AlphaFoldDB" id="A0A1G4PBX4"/>
<dbReference type="SUPFAM" id="SSF82171">
    <property type="entry name" value="DPP6 N-terminal domain-like"/>
    <property type="match status" value="1"/>
</dbReference>
<feature type="domain" description="Dipeptidylpeptidase IV N-terminal" evidence="3">
    <location>
        <begin position="146"/>
        <end position="468"/>
    </location>
</feature>
<feature type="signal peptide" evidence="1">
    <location>
        <begin position="1"/>
        <end position="27"/>
    </location>
</feature>
<dbReference type="InterPro" id="IPR050278">
    <property type="entry name" value="Serine_Prot_S9B/DPPIV"/>
</dbReference>
<dbReference type="GO" id="GO:0006508">
    <property type="term" value="P:proteolysis"/>
    <property type="evidence" value="ECO:0007669"/>
    <property type="project" value="InterPro"/>
</dbReference>
<dbReference type="InterPro" id="IPR002469">
    <property type="entry name" value="Peptidase_S9B_N"/>
</dbReference>
<dbReference type="Pfam" id="PF00930">
    <property type="entry name" value="DPPIV_N"/>
    <property type="match status" value="1"/>
</dbReference>
<dbReference type="InterPro" id="IPR001375">
    <property type="entry name" value="Peptidase_S9_cat"/>
</dbReference>
<dbReference type="InterPro" id="IPR029058">
    <property type="entry name" value="AB_hydrolase_fold"/>
</dbReference>
<dbReference type="SUPFAM" id="SSF53474">
    <property type="entry name" value="alpha/beta-Hydrolases"/>
    <property type="match status" value="1"/>
</dbReference>
<dbReference type="Pfam" id="PF00326">
    <property type="entry name" value="Peptidase_S9"/>
    <property type="match status" value="1"/>
</dbReference>
<reference evidence="5" key="1">
    <citation type="submission" date="2016-10" db="EMBL/GenBank/DDBJ databases">
        <authorList>
            <person name="Varghese N."/>
            <person name="Submissions S."/>
        </authorList>
    </citation>
    <scope>NUCLEOTIDE SEQUENCE [LARGE SCALE GENOMIC DNA]</scope>
    <source>
        <strain evidence="5">CGMCC 1.3431</strain>
    </source>
</reference>
<accession>A0A1G4PBX4</accession>
<dbReference type="GO" id="GO:0008236">
    <property type="term" value="F:serine-type peptidase activity"/>
    <property type="evidence" value="ECO:0007669"/>
    <property type="project" value="InterPro"/>
</dbReference>
<name>A0A1G4PBX4_9CAUL</name>
<feature type="chain" id="PRO_5011448726" evidence="1">
    <location>
        <begin position="28"/>
        <end position="757"/>
    </location>
</feature>
<sequence length="757" mass="83356">MKSARLSAILFGSFLMTTTMMTGAAMAQAPTASVSGASIQQIALTPERAFADPALSGPSAVGVKLSPDGTLLTFLKPKEKDHNIQDLWAVPVKGGEPYVLVDADSLTSSDKALSEAEKSRRERMRVSARGVVAYEWSENSQSILLPLDGDVYMVDRATKKVTRLTETAGDEVDAKLSPDGKGISYVRDQTLYLKDLKTGAETALTPKGEGTTTYATAEFIAEEELDRHTGYWWSPKSTQVVYQKTDESGVDIAQRVEIGGEGIKIVDQRYPFAGKPNAVVELYVKTIGGGDVKVDLGSNPDIYLARVNWAKDGKSFYVQRLSRDQHTLDLLQVDPATGISKVILSETSDTWVELHDDFRLLADGSFIWSSERDGNKHFYYYGSDGKLIRQVTHGDWPVDKLADLNEKTGELYFTASKDTPIEHGLYKVSYKTPGEPVALTKSGGWWTADVSGGGAAFIGGYSDPQTPPQTALYDGTGKRLRWIEENRLDASHPYAPYKDEYSQPEFGELTAADGEKLEYSILKPKGFDSAKKYPVIFSIYGGPASKTVKKTWVSPATRLWQEAGYIVFSLDNRGTPGRSVKFGRAIYKSFGQKDIDDQIMGANWLKTLPYVDGDHIGIMGWSQGGFVTLMALTAKDTPFAAGNAGAPPTQWELYDTAYTERYMSTPQDNPDGYAKSDVLNRLDNLKPGSLLLMQGMSDDNVQLSNSTRVMAALQKTGVPFELMLYPGERHGLKGNERNLQKFRLQLDFFNRKLKPNG</sequence>
<dbReference type="PANTHER" id="PTHR11731">
    <property type="entry name" value="PROTEASE FAMILY S9B,C DIPEPTIDYL-PEPTIDASE IV-RELATED"/>
    <property type="match status" value="1"/>
</dbReference>
<dbReference type="PANTHER" id="PTHR11731:SF193">
    <property type="entry name" value="DIPEPTIDYL PEPTIDASE 9"/>
    <property type="match status" value="1"/>
</dbReference>
<evidence type="ECO:0000313" key="4">
    <source>
        <dbReference type="EMBL" id="SCW29793.1"/>
    </source>
</evidence>
<proteinExistence type="predicted"/>
<feature type="domain" description="Peptidase S9 prolyl oligopeptidase catalytic" evidence="2">
    <location>
        <begin position="556"/>
        <end position="754"/>
    </location>
</feature>
<evidence type="ECO:0000256" key="1">
    <source>
        <dbReference type="SAM" id="SignalP"/>
    </source>
</evidence>
<gene>
    <name evidence="4" type="ORF">SAMN02927928_0235</name>
</gene>
<organism evidence="4 5">
    <name type="scientific">Asticcacaulis taihuensis</name>
    <dbReference type="NCBI Taxonomy" id="260084"/>
    <lineage>
        <taxon>Bacteria</taxon>
        <taxon>Pseudomonadati</taxon>
        <taxon>Pseudomonadota</taxon>
        <taxon>Alphaproteobacteria</taxon>
        <taxon>Caulobacterales</taxon>
        <taxon>Caulobacteraceae</taxon>
        <taxon>Asticcacaulis</taxon>
    </lineage>
</organism>
<dbReference type="Gene3D" id="3.40.50.1820">
    <property type="entry name" value="alpha/beta hydrolase"/>
    <property type="match status" value="1"/>
</dbReference>
<dbReference type="Gene3D" id="2.140.10.30">
    <property type="entry name" value="Dipeptidylpeptidase IV, N-terminal domain"/>
    <property type="match status" value="1"/>
</dbReference>